<organism evidence="1 2">
    <name type="scientific">Scophthalmus maximus</name>
    <name type="common">Turbot</name>
    <name type="synonym">Psetta maxima</name>
    <dbReference type="NCBI Taxonomy" id="52904"/>
    <lineage>
        <taxon>Eukaryota</taxon>
        <taxon>Metazoa</taxon>
        <taxon>Chordata</taxon>
        <taxon>Craniata</taxon>
        <taxon>Vertebrata</taxon>
        <taxon>Euteleostomi</taxon>
        <taxon>Actinopterygii</taxon>
        <taxon>Neopterygii</taxon>
        <taxon>Teleostei</taxon>
        <taxon>Neoteleostei</taxon>
        <taxon>Acanthomorphata</taxon>
        <taxon>Carangaria</taxon>
        <taxon>Pleuronectiformes</taxon>
        <taxon>Pleuronectoidei</taxon>
        <taxon>Scophthalmidae</taxon>
        <taxon>Scophthalmus</taxon>
    </lineage>
</organism>
<gene>
    <name evidence="1" type="ORF">F2P81_016499</name>
</gene>
<evidence type="ECO:0000313" key="2">
    <source>
        <dbReference type="Proteomes" id="UP000438429"/>
    </source>
</evidence>
<dbReference type="EMBL" id="VEVO01000014">
    <property type="protein sequence ID" value="KAF0031944.1"/>
    <property type="molecule type" value="Genomic_DNA"/>
</dbReference>
<reference evidence="1 2" key="1">
    <citation type="submission" date="2019-06" db="EMBL/GenBank/DDBJ databases">
        <title>Draft genomes of female and male turbot (Scophthalmus maximus).</title>
        <authorList>
            <person name="Xu H."/>
            <person name="Xu X.-W."/>
            <person name="Shao C."/>
            <person name="Chen S."/>
        </authorList>
    </citation>
    <scope>NUCLEOTIDE SEQUENCE [LARGE SCALE GENOMIC DNA]</scope>
    <source>
        <strain evidence="1">Ysfricsl-2016a</strain>
        <tissue evidence="1">Blood</tissue>
    </source>
</reference>
<evidence type="ECO:0000313" key="1">
    <source>
        <dbReference type="EMBL" id="KAF0031944.1"/>
    </source>
</evidence>
<sequence length="206" mass="23918">MKENLDGLVQAKERIEDVHIVQLVHIQDKRFQLNFKADEKIKELSHFKTQIRRTTGDQGGRKRKRRFIEFDQVETMIIRSNDHKRESRGKEETLYIRPHHLNTDSPSGRTELTRLSVHRVKKEKHNPEKLYKSLESHRAAVTSHWHRFTKSPLCAREERSAAVYRSPRKRTEKSGGFSFQSRRVGGFAGAAAADHRLPAGCSITAR</sequence>
<comment type="caution">
    <text evidence="1">The sequence shown here is derived from an EMBL/GenBank/DDBJ whole genome shotgun (WGS) entry which is preliminary data.</text>
</comment>
<name>A0A6A4SLM6_SCOMX</name>
<dbReference type="Proteomes" id="UP000438429">
    <property type="component" value="Unassembled WGS sequence"/>
</dbReference>
<accession>A0A6A4SLM6</accession>
<proteinExistence type="predicted"/>
<dbReference type="AlphaFoldDB" id="A0A6A4SLM6"/>
<protein>
    <submittedName>
        <fullName evidence="1">Uncharacterized protein</fullName>
    </submittedName>
</protein>